<feature type="compositionally biased region" description="Basic and acidic residues" evidence="1">
    <location>
        <begin position="81"/>
        <end position="105"/>
    </location>
</feature>
<name>A0A6A6GKW8_9PEZI</name>
<dbReference type="InterPro" id="IPR035979">
    <property type="entry name" value="RBD_domain_sf"/>
</dbReference>
<feature type="compositionally biased region" description="Low complexity" evidence="1">
    <location>
        <begin position="290"/>
        <end position="299"/>
    </location>
</feature>
<feature type="region of interest" description="Disordered" evidence="1">
    <location>
        <begin position="407"/>
        <end position="491"/>
    </location>
</feature>
<dbReference type="Proteomes" id="UP000799538">
    <property type="component" value="Unassembled WGS sequence"/>
</dbReference>
<dbReference type="AlphaFoldDB" id="A0A6A6GKW8"/>
<evidence type="ECO:0000256" key="1">
    <source>
        <dbReference type="SAM" id="MobiDB-lite"/>
    </source>
</evidence>
<proteinExistence type="predicted"/>
<feature type="compositionally biased region" description="Polar residues" evidence="1">
    <location>
        <begin position="418"/>
        <end position="431"/>
    </location>
</feature>
<feature type="region of interest" description="Disordered" evidence="1">
    <location>
        <begin position="78"/>
        <end position="164"/>
    </location>
</feature>
<feature type="compositionally biased region" description="Acidic residues" evidence="1">
    <location>
        <begin position="456"/>
        <end position="471"/>
    </location>
</feature>
<evidence type="ECO:0000313" key="2">
    <source>
        <dbReference type="EMBL" id="KAF2226414.1"/>
    </source>
</evidence>
<feature type="compositionally biased region" description="Basic and acidic residues" evidence="1">
    <location>
        <begin position="146"/>
        <end position="164"/>
    </location>
</feature>
<feature type="region of interest" description="Disordered" evidence="1">
    <location>
        <begin position="245"/>
        <end position="378"/>
    </location>
</feature>
<feature type="compositionally biased region" description="Low complexity" evidence="1">
    <location>
        <begin position="315"/>
        <end position="327"/>
    </location>
</feature>
<reference evidence="3" key="1">
    <citation type="journal article" date="2020" name="Stud. Mycol.">
        <title>101 Dothideomycetes genomes: A test case for predicting lifestyles and emergence of pathogens.</title>
        <authorList>
            <person name="Haridas S."/>
            <person name="Albert R."/>
            <person name="Binder M."/>
            <person name="Bloem J."/>
            <person name="LaButti K."/>
            <person name="Salamov A."/>
            <person name="Andreopoulos B."/>
            <person name="Baker S."/>
            <person name="Barry K."/>
            <person name="Bills G."/>
            <person name="Bluhm B."/>
            <person name="Cannon C."/>
            <person name="Castanera R."/>
            <person name="Culley D."/>
            <person name="Daum C."/>
            <person name="Ezra D."/>
            <person name="Gonzalez J."/>
            <person name="Henrissat B."/>
            <person name="Kuo A."/>
            <person name="Liang C."/>
            <person name="Lipzen A."/>
            <person name="Lutzoni F."/>
            <person name="Magnuson J."/>
            <person name="Mondo S."/>
            <person name="Nolan M."/>
            <person name="Ohm R."/>
            <person name="Pangilinan J."/>
            <person name="Park H.-J."/>
            <person name="Ramirez L."/>
            <person name="Alfaro M."/>
            <person name="Sun H."/>
            <person name="Tritt A."/>
            <person name="Yoshinaga Y."/>
            <person name="Zwiers L.-H."/>
            <person name="Turgeon B."/>
            <person name="Goodwin S."/>
            <person name="Spatafora J."/>
            <person name="Crous P."/>
            <person name="Grigoriev I."/>
        </authorList>
    </citation>
    <scope>NUCLEOTIDE SEQUENCE [LARGE SCALE GENOMIC DNA]</scope>
    <source>
        <strain evidence="3">CECT 20119</strain>
    </source>
</reference>
<gene>
    <name evidence="2" type="ORF">BDZ85DRAFT_256127</name>
</gene>
<accession>A0A6A6GKW8</accession>
<dbReference type="GO" id="GO:0003676">
    <property type="term" value="F:nucleic acid binding"/>
    <property type="evidence" value="ECO:0007669"/>
    <property type="project" value="InterPro"/>
</dbReference>
<keyword evidence="3" id="KW-1185">Reference proteome</keyword>
<feature type="compositionally biased region" description="Basic and acidic residues" evidence="1">
    <location>
        <begin position="512"/>
        <end position="525"/>
    </location>
</feature>
<sequence>MSKAAAASHLPTTRLHITPFSPALLDSIIPRTRQSLATSISYHKTQSDPDKGFGYIELPSNEADKLRSKLNGAILKGSKMSIEKARPEKRKAAQKDVEPETERPQKKAKKQSKSKDVNKEIPGVELPTDRKIKRGWTDPNVKATKKSKESKDSKEVKREKSKYTDKEELLFRTGKKVEETKSKTKIGSKSTSTKPLVVHEFEKSTKVPTFIKQAALEKDSRPTTFVDGQGWVDEEGNVVEAVRSTRRTVAARKAAFSSGGDALGIKGLETKPTSTLEAQSAVAQPKDATDSSSVSSDSELSSDSESDSDSDSDSDASSSSSEASENSVGQRTTPPTALEPVDATVSKLVSEPLIAPSTEAPTPALNGAETGDANFQKPIHPLEALYKRRPEDLPKPAPIKTSFSFFEADNDEPVPKGESNTIPQTPFTQQDLRFRGIRSAAPTPDTAVASRKFFAEMDDDEDEEDEQDETPDVSRSADVADTSYTTNEKSAWKKGFYERRSELNQSWKQRRRDAMKQQRQRETRRLSRRAL</sequence>
<feature type="region of interest" description="Disordered" evidence="1">
    <location>
        <begin position="503"/>
        <end position="531"/>
    </location>
</feature>
<evidence type="ECO:0000313" key="3">
    <source>
        <dbReference type="Proteomes" id="UP000799538"/>
    </source>
</evidence>
<organism evidence="2 3">
    <name type="scientific">Elsinoe ampelina</name>
    <dbReference type="NCBI Taxonomy" id="302913"/>
    <lineage>
        <taxon>Eukaryota</taxon>
        <taxon>Fungi</taxon>
        <taxon>Dikarya</taxon>
        <taxon>Ascomycota</taxon>
        <taxon>Pezizomycotina</taxon>
        <taxon>Dothideomycetes</taxon>
        <taxon>Dothideomycetidae</taxon>
        <taxon>Myriangiales</taxon>
        <taxon>Elsinoaceae</taxon>
        <taxon>Elsinoe</taxon>
    </lineage>
</organism>
<dbReference type="EMBL" id="ML992502">
    <property type="protein sequence ID" value="KAF2226414.1"/>
    <property type="molecule type" value="Genomic_DNA"/>
</dbReference>
<feature type="compositionally biased region" description="Polar residues" evidence="1">
    <location>
        <begin position="271"/>
        <end position="282"/>
    </location>
</feature>
<dbReference type="SUPFAM" id="SSF54928">
    <property type="entry name" value="RNA-binding domain, RBD"/>
    <property type="match status" value="1"/>
</dbReference>
<dbReference type="OrthoDB" id="3595585at2759"/>
<protein>
    <submittedName>
        <fullName evidence="2">Uncharacterized protein</fullName>
    </submittedName>
</protein>
<feature type="compositionally biased region" description="Acidic residues" evidence="1">
    <location>
        <begin position="300"/>
        <end position="314"/>
    </location>
</feature>